<feature type="active site" description="For sulfotransferase activity" evidence="4">
    <location>
        <position position="533"/>
    </location>
</feature>
<dbReference type="InterPro" id="IPR027443">
    <property type="entry name" value="IPNS-like_sf"/>
</dbReference>
<dbReference type="KEGG" id="tps:THAPSDRAFT_24552"/>
<name>B8CAP5_THAPS</name>
<dbReference type="InterPro" id="IPR007803">
    <property type="entry name" value="Asp/Arg/Pro-Hydrxlase"/>
</dbReference>
<proteinExistence type="inferred from homology"/>
<feature type="region of interest" description="Disordered" evidence="6">
    <location>
        <begin position="309"/>
        <end position="341"/>
    </location>
</feature>
<accession>B8CAP5</accession>
<dbReference type="PANTHER" id="PTHR10605:SF56">
    <property type="entry name" value="BIFUNCTIONAL HEPARAN SULFATE N-DEACETYLASE_N-SULFOTRANSFERASE"/>
    <property type="match status" value="1"/>
</dbReference>
<evidence type="ECO:0000256" key="2">
    <source>
        <dbReference type="ARBA" id="ARBA00022679"/>
    </source>
</evidence>
<dbReference type="AlphaFoldDB" id="B8CAP5"/>
<dbReference type="RefSeq" id="XP_002293257.1">
    <property type="nucleotide sequence ID" value="XM_002293221.1"/>
</dbReference>
<dbReference type="Proteomes" id="UP000001449">
    <property type="component" value="Chromosome 12"/>
</dbReference>
<dbReference type="Pfam" id="PF00685">
    <property type="entry name" value="Sulfotransfer_1"/>
    <property type="match status" value="1"/>
</dbReference>
<dbReference type="InterPro" id="IPR027417">
    <property type="entry name" value="P-loop_NTPase"/>
</dbReference>
<dbReference type="InterPro" id="IPR000863">
    <property type="entry name" value="Sulfotransferase_dom"/>
</dbReference>
<dbReference type="eggNOG" id="ENOG502RRBR">
    <property type="taxonomic scope" value="Eukaryota"/>
</dbReference>
<gene>
    <name evidence="9" type="ORF">THAPSDRAFT_24552</name>
</gene>
<evidence type="ECO:0008006" key="11">
    <source>
        <dbReference type="Google" id="ProtNLM"/>
    </source>
</evidence>
<protein>
    <recommendedName>
        <fullName evidence="11">Aspartyl/asparaginy/proline hydroxylase domain-containing protein</fullName>
    </recommendedName>
</protein>
<evidence type="ECO:0000256" key="5">
    <source>
        <dbReference type="PIRSR" id="PIRSR637359-2"/>
    </source>
</evidence>
<keyword evidence="2" id="KW-0808">Transferase</keyword>
<evidence type="ECO:0000256" key="1">
    <source>
        <dbReference type="ARBA" id="ARBA00007730"/>
    </source>
</evidence>
<evidence type="ECO:0000256" key="6">
    <source>
        <dbReference type="SAM" id="MobiDB-lite"/>
    </source>
</evidence>
<feature type="compositionally biased region" description="Basic residues" evidence="6">
    <location>
        <begin position="309"/>
        <end position="318"/>
    </location>
</feature>
<evidence type="ECO:0000313" key="10">
    <source>
        <dbReference type="Proteomes" id="UP000001449"/>
    </source>
</evidence>
<dbReference type="HOGENOM" id="CLU_420642_0_0_1"/>
<evidence type="ECO:0000313" key="9">
    <source>
        <dbReference type="EMBL" id="EED89718.1"/>
    </source>
</evidence>
<feature type="domain" description="Aspartyl/asparaginy/proline hydroxylase" evidence="8">
    <location>
        <begin position="387"/>
        <end position="481"/>
    </location>
</feature>
<dbReference type="SUPFAM" id="SSF52540">
    <property type="entry name" value="P-loop containing nucleoside triphosphate hydrolases"/>
    <property type="match status" value="1"/>
</dbReference>
<sequence>MREAAVGVMMRGLRFRWVFRWVDRGGGADVSEASCVMAADENRRAVVERSQNRVVGGAMDDDDDDVNIVSVHLIPADHYNTLQLHSTRNKMYSKMWFAVASHHETSQLATPPTSLLSLLGSDSDLPRLPTTEGRRTTSPLLSHRPSLDSIAIVTATMAPTPPEEIAKQHLAALALIASDMPRMERVDHGEVPLVWKERPTCVSSSRTVMTKSDGSGEPPNESIEVDITQLPWCISSRGQVDVAPIVKLVLEGVEDPAPLPPLQTDGKANGSSNDKGANGGVNKSVVVNAANGSNDRSGKIKSVVKRTISKSPVNKHHQQQQQQQQHYKRSHHPPIYGMNKMPPSITLPWYQTSDGVANGGGGNGNTVGDQMHKAIQPILDCLGIASSQMVRCLLAALPPGVTIPVHHDTGEWVKYTHRVHVPIIVPDEELVLFRCGPTEQSMGRVDCTPGHVFEMNNQAKHAVTNGGTKQRVHLILDYVDPSFFDMRKEQNCPVRHVTLSPGEIITQTRRSIDRALESGSRAQPSFLILGAQKAGTTSLYEYMTQHPWIVKAKRRETHCLDWRWNDALTSTEKRRNHCLQFYHAEAMKPYPSLRTGDSTPSYLLDYYRVIPRLKECFPHEPKLIVLVRDPIKRALSHYAMVTSMDGSPEQLAVRGMEWREKSLEEVLEQDVKNMKEDGLLPYWDVESKTVDRDLFNSFINTSDEDEAWERYCRQWFRSFSKDTFLVMNLEDMSSEEKGVQWVVNRTLQHLGLPRFDVPDVEKKNSREYVDPLEGKVELKEWQQRFFEPHNERFGRMLMEEMGYDEKDWTDIWRYD</sequence>
<dbReference type="Gene3D" id="2.60.120.330">
    <property type="entry name" value="B-lactam Antibiotic, Isopenicillin N Synthase, Chain"/>
    <property type="match status" value="1"/>
</dbReference>
<dbReference type="Pfam" id="PF05118">
    <property type="entry name" value="Asp_Arg_Hydrox"/>
    <property type="match status" value="1"/>
</dbReference>
<keyword evidence="3" id="KW-0325">Glycoprotein</keyword>
<dbReference type="SUPFAM" id="SSF51197">
    <property type="entry name" value="Clavaminate synthase-like"/>
    <property type="match status" value="1"/>
</dbReference>
<reference evidence="9 10" key="2">
    <citation type="journal article" date="2008" name="Nature">
        <title>The Phaeodactylum genome reveals the evolutionary history of diatom genomes.</title>
        <authorList>
            <person name="Bowler C."/>
            <person name="Allen A.E."/>
            <person name="Badger J.H."/>
            <person name="Grimwood J."/>
            <person name="Jabbari K."/>
            <person name="Kuo A."/>
            <person name="Maheswari U."/>
            <person name="Martens C."/>
            <person name="Maumus F."/>
            <person name="Otillar R.P."/>
            <person name="Rayko E."/>
            <person name="Salamov A."/>
            <person name="Vandepoele K."/>
            <person name="Beszteri B."/>
            <person name="Gruber A."/>
            <person name="Heijde M."/>
            <person name="Katinka M."/>
            <person name="Mock T."/>
            <person name="Valentin K."/>
            <person name="Verret F."/>
            <person name="Berges J.A."/>
            <person name="Brownlee C."/>
            <person name="Cadoret J.P."/>
            <person name="Chiovitti A."/>
            <person name="Choi C.J."/>
            <person name="Coesel S."/>
            <person name="De Martino A."/>
            <person name="Detter J.C."/>
            <person name="Durkin C."/>
            <person name="Falciatore A."/>
            <person name="Fournet J."/>
            <person name="Haruta M."/>
            <person name="Huysman M.J."/>
            <person name="Jenkins B.D."/>
            <person name="Jiroutova K."/>
            <person name="Jorgensen R.E."/>
            <person name="Joubert Y."/>
            <person name="Kaplan A."/>
            <person name="Kroger N."/>
            <person name="Kroth P.G."/>
            <person name="La Roche J."/>
            <person name="Lindquist E."/>
            <person name="Lommer M."/>
            <person name="Martin-Jezequel V."/>
            <person name="Lopez P.J."/>
            <person name="Lucas S."/>
            <person name="Mangogna M."/>
            <person name="McGinnis K."/>
            <person name="Medlin L.K."/>
            <person name="Montsant A."/>
            <person name="Oudot-Le Secq M.P."/>
            <person name="Napoli C."/>
            <person name="Obornik M."/>
            <person name="Parker M.S."/>
            <person name="Petit J.L."/>
            <person name="Porcel B.M."/>
            <person name="Poulsen N."/>
            <person name="Robison M."/>
            <person name="Rychlewski L."/>
            <person name="Rynearson T.A."/>
            <person name="Schmutz J."/>
            <person name="Shapiro H."/>
            <person name="Siaut M."/>
            <person name="Stanley M."/>
            <person name="Sussman M.R."/>
            <person name="Taylor A.R."/>
            <person name="Vardi A."/>
            <person name="von Dassow P."/>
            <person name="Vyverman W."/>
            <person name="Willis A."/>
            <person name="Wyrwicz L.S."/>
            <person name="Rokhsar D.S."/>
            <person name="Weissenbach J."/>
            <person name="Armbrust E.V."/>
            <person name="Green B.R."/>
            <person name="Van de Peer Y."/>
            <person name="Grigoriev I.V."/>
        </authorList>
    </citation>
    <scope>NUCLEOTIDE SEQUENCE [LARGE SCALE GENOMIC DNA]</scope>
    <source>
        <strain evidence="9 10">CCMP1335</strain>
    </source>
</reference>
<organism evidence="9 10">
    <name type="scientific">Thalassiosira pseudonana</name>
    <name type="common">Marine diatom</name>
    <name type="synonym">Cyclotella nana</name>
    <dbReference type="NCBI Taxonomy" id="35128"/>
    <lineage>
        <taxon>Eukaryota</taxon>
        <taxon>Sar</taxon>
        <taxon>Stramenopiles</taxon>
        <taxon>Ochrophyta</taxon>
        <taxon>Bacillariophyta</taxon>
        <taxon>Coscinodiscophyceae</taxon>
        <taxon>Thalassiosirophycidae</taxon>
        <taxon>Thalassiosirales</taxon>
        <taxon>Thalassiosiraceae</taxon>
        <taxon>Thalassiosira</taxon>
    </lineage>
</organism>
<reference evidence="9 10" key="1">
    <citation type="journal article" date="2004" name="Science">
        <title>The genome of the diatom Thalassiosira pseudonana: ecology, evolution, and metabolism.</title>
        <authorList>
            <person name="Armbrust E.V."/>
            <person name="Berges J.A."/>
            <person name="Bowler C."/>
            <person name="Green B.R."/>
            <person name="Martinez D."/>
            <person name="Putnam N.H."/>
            <person name="Zhou S."/>
            <person name="Allen A.E."/>
            <person name="Apt K.E."/>
            <person name="Bechner M."/>
            <person name="Brzezinski M.A."/>
            <person name="Chaal B.K."/>
            <person name="Chiovitti A."/>
            <person name="Davis A.K."/>
            <person name="Demarest M.S."/>
            <person name="Detter J.C."/>
            <person name="Glavina T."/>
            <person name="Goodstein D."/>
            <person name="Hadi M.Z."/>
            <person name="Hellsten U."/>
            <person name="Hildebrand M."/>
            <person name="Jenkins B.D."/>
            <person name="Jurka J."/>
            <person name="Kapitonov V.V."/>
            <person name="Kroger N."/>
            <person name="Lau W.W."/>
            <person name="Lane T.W."/>
            <person name="Larimer F.W."/>
            <person name="Lippmeier J.C."/>
            <person name="Lucas S."/>
            <person name="Medina M."/>
            <person name="Montsant A."/>
            <person name="Obornik M."/>
            <person name="Parker M.S."/>
            <person name="Palenik B."/>
            <person name="Pazour G.J."/>
            <person name="Richardson P.M."/>
            <person name="Rynearson T.A."/>
            <person name="Saito M.A."/>
            <person name="Schwartz D.C."/>
            <person name="Thamatrakoln K."/>
            <person name="Valentin K."/>
            <person name="Vardi A."/>
            <person name="Wilkerson F.P."/>
            <person name="Rokhsar D.S."/>
        </authorList>
    </citation>
    <scope>NUCLEOTIDE SEQUENCE [LARGE SCALE GENOMIC DNA]</scope>
    <source>
        <strain evidence="9 10">CCMP1335</strain>
    </source>
</reference>
<feature type="binding site" evidence="5">
    <location>
        <position position="628"/>
    </location>
    <ligand>
        <name>3'-phosphoadenylyl sulfate</name>
        <dbReference type="ChEBI" id="CHEBI:58339"/>
    </ligand>
</feature>
<evidence type="ECO:0000256" key="4">
    <source>
        <dbReference type="PIRSR" id="PIRSR637359-1"/>
    </source>
</evidence>
<dbReference type="EMBL" id="CM000647">
    <property type="protein sequence ID" value="EED89718.1"/>
    <property type="molecule type" value="Genomic_DNA"/>
</dbReference>
<feature type="binding site" evidence="5">
    <location>
        <position position="636"/>
    </location>
    <ligand>
        <name>3'-phosphoadenylyl sulfate</name>
        <dbReference type="ChEBI" id="CHEBI:58339"/>
    </ligand>
</feature>
<evidence type="ECO:0000256" key="3">
    <source>
        <dbReference type="ARBA" id="ARBA00023180"/>
    </source>
</evidence>
<dbReference type="InterPro" id="IPR037359">
    <property type="entry name" value="NST/OST"/>
</dbReference>
<dbReference type="InParanoid" id="B8CAP5"/>
<evidence type="ECO:0000259" key="8">
    <source>
        <dbReference type="Pfam" id="PF05118"/>
    </source>
</evidence>
<dbReference type="GeneID" id="7443186"/>
<feature type="domain" description="Sulfotransferase" evidence="7">
    <location>
        <begin position="524"/>
        <end position="753"/>
    </location>
</feature>
<dbReference type="PaxDb" id="35128-Thaps24552"/>
<comment type="similarity">
    <text evidence="1">Belongs to the aspartyl/asparaginyl beta-hydroxylase family.</text>
</comment>
<dbReference type="Gene3D" id="3.40.50.300">
    <property type="entry name" value="P-loop containing nucleotide triphosphate hydrolases"/>
    <property type="match status" value="1"/>
</dbReference>
<feature type="region of interest" description="Disordered" evidence="6">
    <location>
        <begin position="255"/>
        <end position="282"/>
    </location>
</feature>
<dbReference type="PANTHER" id="PTHR10605">
    <property type="entry name" value="HEPARAN SULFATE SULFOTRANSFERASE"/>
    <property type="match status" value="1"/>
</dbReference>
<evidence type="ECO:0000259" key="7">
    <source>
        <dbReference type="Pfam" id="PF00685"/>
    </source>
</evidence>
<dbReference type="GO" id="GO:0008146">
    <property type="term" value="F:sulfotransferase activity"/>
    <property type="evidence" value="ECO:0007669"/>
    <property type="project" value="InterPro"/>
</dbReference>
<keyword evidence="10" id="KW-1185">Reference proteome</keyword>